<feature type="domain" description="GH11" evidence="13">
    <location>
        <begin position="61"/>
        <end position="276"/>
    </location>
</feature>
<dbReference type="GO" id="GO:0045493">
    <property type="term" value="P:xylan catabolic process"/>
    <property type="evidence" value="ECO:0007669"/>
    <property type="project" value="UniProtKB-UniRule"/>
</dbReference>
<keyword evidence="8 9" id="KW-0624">Polysaccharide degradation</keyword>
<keyword evidence="5 9" id="KW-0378">Hydrolase</keyword>
<feature type="region of interest" description="Disordered" evidence="11">
    <location>
        <begin position="42"/>
        <end position="65"/>
    </location>
</feature>
<dbReference type="PROSITE" id="PS00776">
    <property type="entry name" value="GH11_1"/>
    <property type="match status" value="1"/>
</dbReference>
<dbReference type="SUPFAM" id="SSF49899">
    <property type="entry name" value="Concanavalin A-like lectins/glucanases"/>
    <property type="match status" value="1"/>
</dbReference>
<dbReference type="GO" id="GO:0031176">
    <property type="term" value="F:endo-1,4-beta-xylanase activity"/>
    <property type="evidence" value="ECO:0007669"/>
    <property type="project" value="UniProtKB-UniRule"/>
</dbReference>
<evidence type="ECO:0000256" key="5">
    <source>
        <dbReference type="ARBA" id="ARBA00022801"/>
    </source>
</evidence>
<dbReference type="InterPro" id="IPR033123">
    <property type="entry name" value="GH11_dom"/>
</dbReference>
<protein>
    <recommendedName>
        <fullName evidence="3 9">Endo-1,4-beta-xylanase</fullName>
        <ecNumber evidence="3 9">3.2.1.8</ecNumber>
    </recommendedName>
</protein>
<dbReference type="AlphaFoldDB" id="A0A806JZI0"/>
<evidence type="ECO:0000256" key="7">
    <source>
        <dbReference type="ARBA" id="ARBA00023295"/>
    </source>
</evidence>
<dbReference type="UniPathway" id="UPA00114"/>
<dbReference type="PROSITE" id="PS51257">
    <property type="entry name" value="PROKAR_LIPOPROTEIN"/>
    <property type="match status" value="1"/>
</dbReference>
<dbReference type="PROSITE" id="PS51761">
    <property type="entry name" value="GH11_3"/>
    <property type="match status" value="1"/>
</dbReference>
<dbReference type="EMBL" id="JQ844203">
    <property type="protein sequence ID" value="AGS52642.1"/>
    <property type="molecule type" value="Genomic_DNA"/>
</dbReference>
<dbReference type="EC" id="3.2.1.8" evidence="3 9"/>
<keyword evidence="12" id="KW-0732">Signal</keyword>
<dbReference type="Pfam" id="PF00457">
    <property type="entry name" value="Glyco_hydro_11"/>
    <property type="match status" value="1"/>
</dbReference>
<dbReference type="PANTHER" id="PTHR46828:SF2">
    <property type="entry name" value="ENDO-1,4-BETA-XYLANASE A-RELATED"/>
    <property type="match status" value="1"/>
</dbReference>
<feature type="active site" description="Nucleophile" evidence="9">
    <location>
        <position position="166"/>
    </location>
</feature>
<comment type="pathway">
    <text evidence="2 9 10">Glycan degradation; xylan degradation.</text>
</comment>
<evidence type="ECO:0000259" key="13">
    <source>
        <dbReference type="PROSITE" id="PS51761"/>
    </source>
</evidence>
<dbReference type="InterPro" id="IPR001137">
    <property type="entry name" value="Glyco_hydro_11"/>
</dbReference>
<dbReference type="PRINTS" id="PR00911">
    <property type="entry name" value="GLHYDRLASE11"/>
</dbReference>
<name>A0A806JZI0_9BACT</name>
<comment type="similarity">
    <text evidence="9 10">Belongs to the glycosyl hydrolase 11 (cellulase G) family.</text>
</comment>
<dbReference type="PANTHER" id="PTHR46828">
    <property type="entry name" value="ENDO-1,4-BETA-XYLANASE A-RELATED"/>
    <property type="match status" value="1"/>
</dbReference>
<dbReference type="InterPro" id="IPR018208">
    <property type="entry name" value="GH11_AS_1"/>
</dbReference>
<evidence type="ECO:0000256" key="11">
    <source>
        <dbReference type="SAM" id="MobiDB-lite"/>
    </source>
</evidence>
<feature type="chain" id="PRO_5032997337" description="Endo-1,4-beta-xylanase" evidence="12">
    <location>
        <begin position="21"/>
        <end position="282"/>
    </location>
</feature>
<evidence type="ECO:0000256" key="9">
    <source>
        <dbReference type="PROSITE-ProRule" id="PRU01097"/>
    </source>
</evidence>
<dbReference type="Gene3D" id="2.60.120.180">
    <property type="match status" value="1"/>
</dbReference>
<evidence type="ECO:0000256" key="4">
    <source>
        <dbReference type="ARBA" id="ARBA00022651"/>
    </source>
</evidence>
<comment type="catalytic activity">
    <reaction evidence="1 9 10">
        <text>Endohydrolysis of (1-&gt;4)-beta-D-xylosidic linkages in xylans.</text>
        <dbReference type="EC" id="3.2.1.8"/>
    </reaction>
</comment>
<evidence type="ECO:0000256" key="2">
    <source>
        <dbReference type="ARBA" id="ARBA00004851"/>
    </source>
</evidence>
<evidence type="ECO:0000313" key="14">
    <source>
        <dbReference type="EMBL" id="AGS52642.1"/>
    </source>
</evidence>
<feature type="active site" description="Proton donor" evidence="9">
    <location>
        <position position="263"/>
    </location>
</feature>
<evidence type="ECO:0000256" key="3">
    <source>
        <dbReference type="ARBA" id="ARBA00012590"/>
    </source>
</evidence>
<proteinExistence type="inferred from homology"/>
<dbReference type="InterPro" id="IPR013320">
    <property type="entry name" value="ConA-like_dom_sf"/>
</dbReference>
<accession>A0A806JZI0</accession>
<evidence type="ECO:0000256" key="8">
    <source>
        <dbReference type="ARBA" id="ARBA00023326"/>
    </source>
</evidence>
<dbReference type="InterPro" id="IPR013319">
    <property type="entry name" value="GH11/12"/>
</dbReference>
<evidence type="ECO:0000256" key="12">
    <source>
        <dbReference type="SAM" id="SignalP"/>
    </source>
</evidence>
<evidence type="ECO:0000256" key="6">
    <source>
        <dbReference type="ARBA" id="ARBA00023277"/>
    </source>
</evidence>
<organism evidence="14">
    <name type="scientific">uncultured bacterium contig00043</name>
    <dbReference type="NCBI Taxonomy" id="1181530"/>
    <lineage>
        <taxon>Bacteria</taxon>
        <taxon>environmental samples</taxon>
    </lineage>
</organism>
<evidence type="ECO:0000256" key="1">
    <source>
        <dbReference type="ARBA" id="ARBA00000681"/>
    </source>
</evidence>
<reference evidence="14" key="1">
    <citation type="submission" date="2012-03" db="EMBL/GenBank/DDBJ databases">
        <title>Functional metagenomics reveals considerable lignocellulase gene clusters in the gut microbiome of a wood-feeding higher termite.</title>
        <authorList>
            <person name="Liu N."/>
        </authorList>
    </citation>
    <scope>NUCLEOTIDE SEQUENCE</scope>
</reference>
<sequence>MGRKFGIITVIIIMSMSAFLAGSCAEDPVVIDSSQWADVDPATQTAPLDPDMNGVRKYSGNSSGNQSLPGSPYGYEIYVESGKNIKTNLMWYGPNQGGGAAFKADWSASERANFIARIGYFWGNGKKYTSYNDLFCGFNFTRSANGTAGGWSYIGIYGWSRNPLVEYYIVEDWYGNGIIGPNTMGGGAAKIGELEADGATYFIYKGKRYNQPSIDGTQTFDQFFSVRQTRRQSGTISITEHFKKWEELGMNLGNLYEAKFKVEVGGGTGWFDSTFITLYQKD</sequence>
<keyword evidence="4 9" id="KW-0858">Xylan degradation</keyword>
<keyword evidence="7 9" id="KW-0326">Glycosidase</keyword>
<keyword evidence="6 9" id="KW-0119">Carbohydrate metabolism</keyword>
<evidence type="ECO:0000256" key="10">
    <source>
        <dbReference type="RuleBase" id="RU362015"/>
    </source>
</evidence>
<feature type="signal peptide" evidence="12">
    <location>
        <begin position="1"/>
        <end position="20"/>
    </location>
</feature>